<keyword evidence="3" id="KW-1185">Reference proteome</keyword>
<dbReference type="EMBL" id="LR746266">
    <property type="protein sequence ID" value="CAA7393552.1"/>
    <property type="molecule type" value="Genomic_DNA"/>
</dbReference>
<dbReference type="Proteomes" id="UP000663760">
    <property type="component" value="Chromosome 3"/>
</dbReference>
<dbReference type="EMBL" id="LR743590">
    <property type="protein sequence ID" value="CAA2617792.1"/>
    <property type="molecule type" value="Genomic_DNA"/>
</dbReference>
<evidence type="ECO:0000313" key="3">
    <source>
        <dbReference type="Proteomes" id="UP000663760"/>
    </source>
</evidence>
<sequence length="65" mass="6838">MTGWLLGGTGLVFTSPTNMGAIKNGLSCAVTQRQTPARRLPLSTVKVLLPSLSVLADDDWGVLVL</sequence>
<proteinExistence type="predicted"/>
<dbReference type="AlphaFoldDB" id="A0A7I8K793"/>
<organism evidence="2 3">
    <name type="scientific">Spirodela intermedia</name>
    <name type="common">Intermediate duckweed</name>
    <dbReference type="NCBI Taxonomy" id="51605"/>
    <lineage>
        <taxon>Eukaryota</taxon>
        <taxon>Viridiplantae</taxon>
        <taxon>Streptophyta</taxon>
        <taxon>Embryophyta</taxon>
        <taxon>Tracheophyta</taxon>
        <taxon>Spermatophyta</taxon>
        <taxon>Magnoliopsida</taxon>
        <taxon>Liliopsida</taxon>
        <taxon>Araceae</taxon>
        <taxon>Lemnoideae</taxon>
        <taxon>Spirodela</taxon>
    </lineage>
</organism>
<gene>
    <name evidence="1" type="ORF">SI7747_03003954</name>
    <name evidence="2" type="ORF">SI8410_03004286</name>
</gene>
<name>A0A7I8K793_SPIIN</name>
<evidence type="ECO:0000313" key="1">
    <source>
        <dbReference type="EMBL" id="CAA2617792.1"/>
    </source>
</evidence>
<protein>
    <submittedName>
        <fullName evidence="2">Uncharacterized protein</fullName>
    </submittedName>
</protein>
<accession>A0A7I8K793</accession>
<reference evidence="2" key="1">
    <citation type="submission" date="2020-02" db="EMBL/GenBank/DDBJ databases">
        <authorList>
            <person name="Scholz U."/>
            <person name="Mascher M."/>
            <person name="Fiebig A."/>
        </authorList>
    </citation>
    <scope>NUCLEOTIDE SEQUENCE</scope>
</reference>
<evidence type="ECO:0000313" key="2">
    <source>
        <dbReference type="EMBL" id="CAA7393552.1"/>
    </source>
</evidence>